<dbReference type="AlphaFoldDB" id="A0A914XMS1"/>
<dbReference type="Gene3D" id="1.10.357.40">
    <property type="entry name" value="YbiA-like"/>
    <property type="match status" value="1"/>
</dbReference>
<dbReference type="InterPro" id="IPR012816">
    <property type="entry name" value="NADAR"/>
</dbReference>
<organism evidence="3 4">
    <name type="scientific">Plectus sambesii</name>
    <dbReference type="NCBI Taxonomy" id="2011161"/>
    <lineage>
        <taxon>Eukaryota</taxon>
        <taxon>Metazoa</taxon>
        <taxon>Ecdysozoa</taxon>
        <taxon>Nematoda</taxon>
        <taxon>Chromadorea</taxon>
        <taxon>Plectida</taxon>
        <taxon>Plectina</taxon>
        <taxon>Plectoidea</taxon>
        <taxon>Plectidae</taxon>
        <taxon>Plectus</taxon>
    </lineage>
</organism>
<dbReference type="WBParaSite" id="PSAMB.scaffold8630size5998.g31619.t1">
    <property type="protein sequence ID" value="PSAMB.scaffold8630size5998.g31619.t1"/>
    <property type="gene ID" value="PSAMB.scaffold8630size5998.g31619"/>
</dbReference>
<feature type="compositionally biased region" description="Basic and acidic residues" evidence="1">
    <location>
        <begin position="82"/>
        <end position="110"/>
    </location>
</feature>
<feature type="compositionally biased region" description="Basic residues" evidence="1">
    <location>
        <begin position="145"/>
        <end position="158"/>
    </location>
</feature>
<dbReference type="NCBIfam" id="TIGR02464">
    <property type="entry name" value="ribofla_fusion"/>
    <property type="match status" value="1"/>
</dbReference>
<feature type="region of interest" description="Disordered" evidence="1">
    <location>
        <begin position="1"/>
        <end position="167"/>
    </location>
</feature>
<keyword evidence="3" id="KW-1185">Reference proteome</keyword>
<feature type="compositionally biased region" description="Low complexity" evidence="1">
    <location>
        <begin position="23"/>
        <end position="37"/>
    </location>
</feature>
<dbReference type="CDD" id="cd15457">
    <property type="entry name" value="NADAR"/>
    <property type="match status" value="1"/>
</dbReference>
<feature type="compositionally biased region" description="Basic and acidic residues" evidence="1">
    <location>
        <begin position="9"/>
        <end position="22"/>
    </location>
</feature>
<name>A0A914XMS1_9BILA</name>
<reference evidence="4" key="1">
    <citation type="submission" date="2022-11" db="UniProtKB">
        <authorList>
            <consortium name="WormBaseParasite"/>
        </authorList>
    </citation>
    <scope>IDENTIFICATION</scope>
</reference>
<evidence type="ECO:0000259" key="2">
    <source>
        <dbReference type="Pfam" id="PF08719"/>
    </source>
</evidence>
<accession>A0A914XMS1</accession>
<dbReference type="SUPFAM" id="SSF143990">
    <property type="entry name" value="YbiA-like"/>
    <property type="match status" value="1"/>
</dbReference>
<dbReference type="Proteomes" id="UP000887566">
    <property type="component" value="Unplaced"/>
</dbReference>
<protein>
    <submittedName>
        <fullName evidence="4">NADAR domain-containing protein</fullName>
    </submittedName>
</protein>
<feature type="domain" description="NADAR" evidence="2">
    <location>
        <begin position="179"/>
        <end position="326"/>
    </location>
</feature>
<sequence length="351" mass="42350">MGDQNMLENDMRVSTEEMRRLLSADASTDHSSTTDYAMLTPKSEQDARSSSRKRYSQPRSSDDRSSPRPRRRRISPDSESDEDRRRDDDGRRRSKGRHSDSRRDERDSRHPRIRGPSPDSRSDEERSRRRRRRDVDESDEDKGRERHHHHHHEHHRHHHDEGRSAHEDEGERFTLFFTKKYVFSNHYPCPSLRIDDRDFFCTEQYYMFAKARTFGDEQTAEDIMHARDPKEMKMLGSKVKNFNQHMWNEPGRFAMTLANYRKYQQNKDFRRELFLTHGTTLVECNPTDRRWGIGLTMDDPAARQRSRWRGTNWLGQILTKVRERLWEDPQYADEIQEIKRELKERRDNSFR</sequence>
<proteinExistence type="predicted"/>
<dbReference type="InterPro" id="IPR037238">
    <property type="entry name" value="YbiA-like_sf"/>
</dbReference>
<evidence type="ECO:0000313" key="3">
    <source>
        <dbReference type="Proteomes" id="UP000887566"/>
    </source>
</evidence>
<evidence type="ECO:0000256" key="1">
    <source>
        <dbReference type="SAM" id="MobiDB-lite"/>
    </source>
</evidence>
<dbReference type="Pfam" id="PF08719">
    <property type="entry name" value="NADAR"/>
    <property type="match status" value="1"/>
</dbReference>
<evidence type="ECO:0000313" key="4">
    <source>
        <dbReference type="WBParaSite" id="PSAMB.scaffold8630size5998.g31619.t1"/>
    </source>
</evidence>